<dbReference type="InterPro" id="IPR018201">
    <property type="entry name" value="Ketoacyl_synth_AS"/>
</dbReference>
<dbReference type="SUPFAM" id="SSF52151">
    <property type="entry name" value="FabD/lysophospholipase-like"/>
    <property type="match status" value="1"/>
</dbReference>
<dbReference type="InterPro" id="IPR050091">
    <property type="entry name" value="PKS_NRPS_Biosynth_Enz"/>
</dbReference>
<dbReference type="InterPro" id="IPR030918">
    <property type="entry name" value="PT_fungal_PKS"/>
</dbReference>
<dbReference type="InterPro" id="IPR029058">
    <property type="entry name" value="AB_hydrolase_fold"/>
</dbReference>
<evidence type="ECO:0000256" key="5">
    <source>
        <dbReference type="ARBA" id="ARBA00023268"/>
    </source>
</evidence>
<gene>
    <name evidence="10" type="ORF">MGU_07852</name>
</gene>
<keyword evidence="5" id="KW-0511">Multifunctional enzyme</keyword>
<dbReference type="Gene3D" id="3.10.129.110">
    <property type="entry name" value="Polyketide synthase dehydratase"/>
    <property type="match status" value="1"/>
</dbReference>
<feature type="region of interest" description="N-terminal hotdog fold" evidence="6">
    <location>
        <begin position="1274"/>
        <end position="1409"/>
    </location>
</feature>
<dbReference type="PANTHER" id="PTHR43775:SF40">
    <property type="entry name" value="NORSOLORINIC ACID SYNTHASE STCA"/>
    <property type="match status" value="1"/>
</dbReference>
<dbReference type="Gene3D" id="1.10.1200.10">
    <property type="entry name" value="ACP-like"/>
    <property type="match status" value="2"/>
</dbReference>
<dbReference type="HOGENOM" id="CLU_000022_6_0_1"/>
<dbReference type="InterPro" id="IPR001031">
    <property type="entry name" value="Thioesterase"/>
</dbReference>
<dbReference type="InterPro" id="IPR009081">
    <property type="entry name" value="PP-bd_ACP"/>
</dbReference>
<dbReference type="Gene3D" id="3.30.70.3290">
    <property type="match status" value="1"/>
</dbReference>
<dbReference type="InterPro" id="IPR016036">
    <property type="entry name" value="Malonyl_transacylase_ACP-bd"/>
</dbReference>
<evidence type="ECO:0000313" key="10">
    <source>
        <dbReference type="EMBL" id="KID84885.1"/>
    </source>
</evidence>
<dbReference type="GO" id="GO:0044550">
    <property type="term" value="P:secondary metabolite biosynthetic process"/>
    <property type="evidence" value="ECO:0007669"/>
    <property type="project" value="TreeGrafter"/>
</dbReference>
<dbReference type="PROSITE" id="PS50075">
    <property type="entry name" value="CARRIER"/>
    <property type="match status" value="1"/>
</dbReference>
<dbReference type="SMART" id="SM00827">
    <property type="entry name" value="PKS_AT"/>
    <property type="match status" value="1"/>
</dbReference>
<name>A0A0B4GD83_METGA</name>
<dbReference type="Pfam" id="PF00550">
    <property type="entry name" value="PP-binding"/>
    <property type="match status" value="2"/>
</dbReference>
<evidence type="ECO:0000256" key="2">
    <source>
        <dbReference type="ARBA" id="ARBA00022553"/>
    </source>
</evidence>
<dbReference type="EMBL" id="AZNH01000036">
    <property type="protein sequence ID" value="KID84885.1"/>
    <property type="molecule type" value="Genomic_DNA"/>
</dbReference>
<evidence type="ECO:0000256" key="4">
    <source>
        <dbReference type="ARBA" id="ARBA00022737"/>
    </source>
</evidence>
<evidence type="ECO:0000313" key="11">
    <source>
        <dbReference type="Proteomes" id="UP000031192"/>
    </source>
</evidence>
<dbReference type="Proteomes" id="UP000031192">
    <property type="component" value="Unassembled WGS sequence"/>
</dbReference>
<dbReference type="InterPro" id="IPR032088">
    <property type="entry name" value="SAT"/>
</dbReference>
<evidence type="ECO:0000259" key="8">
    <source>
        <dbReference type="PROSITE" id="PS52004"/>
    </source>
</evidence>
<organism evidence="10 11">
    <name type="scientific">Metarhizium guizhouense (strain ARSEF 977)</name>
    <dbReference type="NCBI Taxonomy" id="1276136"/>
    <lineage>
        <taxon>Eukaryota</taxon>
        <taxon>Fungi</taxon>
        <taxon>Dikarya</taxon>
        <taxon>Ascomycota</taxon>
        <taxon>Pezizomycotina</taxon>
        <taxon>Sordariomycetes</taxon>
        <taxon>Hypocreomycetidae</taxon>
        <taxon>Hypocreales</taxon>
        <taxon>Clavicipitaceae</taxon>
        <taxon>Metarhizium</taxon>
    </lineage>
</organism>
<evidence type="ECO:0000256" key="1">
    <source>
        <dbReference type="ARBA" id="ARBA00022450"/>
    </source>
</evidence>
<dbReference type="PANTHER" id="PTHR43775">
    <property type="entry name" value="FATTY ACID SYNTHASE"/>
    <property type="match status" value="1"/>
</dbReference>
<dbReference type="Gene3D" id="3.40.50.1820">
    <property type="entry name" value="alpha/beta hydrolase"/>
    <property type="match status" value="1"/>
</dbReference>
<keyword evidence="2" id="KW-0597">Phosphoprotein</keyword>
<dbReference type="Gene3D" id="3.40.47.10">
    <property type="match status" value="1"/>
</dbReference>
<dbReference type="Pfam" id="PF16073">
    <property type="entry name" value="SAT"/>
    <property type="match status" value="1"/>
</dbReference>
<protein>
    <submittedName>
        <fullName evidence="10">Polyketide synthetase</fullName>
    </submittedName>
</protein>
<evidence type="ECO:0000256" key="6">
    <source>
        <dbReference type="PROSITE-ProRule" id="PRU01363"/>
    </source>
</evidence>
<dbReference type="InterPro" id="IPR014030">
    <property type="entry name" value="Ketoacyl_synth_N"/>
</dbReference>
<accession>A0A0B4GD83</accession>
<feature type="domain" description="Carrier" evidence="7">
    <location>
        <begin position="1649"/>
        <end position="1726"/>
    </location>
</feature>
<dbReference type="PROSITE" id="PS52004">
    <property type="entry name" value="KS3_2"/>
    <property type="match status" value="1"/>
</dbReference>
<dbReference type="Pfam" id="PF02801">
    <property type="entry name" value="Ketoacyl-synt_C"/>
    <property type="match status" value="1"/>
</dbReference>
<comment type="caution">
    <text evidence="10">The sequence shown here is derived from an EMBL/GenBank/DDBJ whole genome shotgun (WGS) entry which is preliminary data.</text>
</comment>
<feature type="region of interest" description="C-terminal hotdog fold" evidence="6">
    <location>
        <begin position="1433"/>
        <end position="1580"/>
    </location>
</feature>
<dbReference type="InterPro" id="IPR014043">
    <property type="entry name" value="Acyl_transferase_dom"/>
</dbReference>
<evidence type="ECO:0000259" key="9">
    <source>
        <dbReference type="PROSITE" id="PS52019"/>
    </source>
</evidence>
<dbReference type="Pfam" id="PF00975">
    <property type="entry name" value="Thioesterase"/>
    <property type="match status" value="1"/>
</dbReference>
<evidence type="ECO:0000256" key="3">
    <source>
        <dbReference type="ARBA" id="ARBA00022679"/>
    </source>
</evidence>
<feature type="domain" description="Ketosynthase family 3 (KS3)" evidence="8">
    <location>
        <begin position="334"/>
        <end position="768"/>
    </location>
</feature>
<dbReference type="Gene3D" id="3.40.366.10">
    <property type="entry name" value="Malonyl-Coenzyme A Acyl Carrier Protein, domain 2"/>
    <property type="match status" value="2"/>
</dbReference>
<dbReference type="SUPFAM" id="SSF47336">
    <property type="entry name" value="ACP-like"/>
    <property type="match status" value="2"/>
</dbReference>
<dbReference type="InterPro" id="IPR016039">
    <property type="entry name" value="Thiolase-like"/>
</dbReference>
<dbReference type="Pfam" id="PF00109">
    <property type="entry name" value="ketoacyl-synt"/>
    <property type="match status" value="1"/>
</dbReference>
<dbReference type="InterPro" id="IPR016035">
    <property type="entry name" value="Acyl_Trfase/lysoPLipase"/>
</dbReference>
<dbReference type="InterPro" id="IPR042104">
    <property type="entry name" value="PKS_dehydratase_sf"/>
</dbReference>
<reference evidence="10 11" key="1">
    <citation type="journal article" date="2014" name="Proc. Natl. Acad. Sci. U.S.A.">
        <title>Trajectory and genomic determinants of fungal-pathogen speciation and host adaptation.</title>
        <authorList>
            <person name="Hu X."/>
            <person name="Xiao G."/>
            <person name="Zheng P."/>
            <person name="Shang Y."/>
            <person name="Su Y."/>
            <person name="Zhang X."/>
            <person name="Liu X."/>
            <person name="Zhan S."/>
            <person name="St Leger R.J."/>
            <person name="Wang C."/>
        </authorList>
    </citation>
    <scope>NUCLEOTIDE SEQUENCE [LARGE SCALE GENOMIC DNA]</scope>
    <source>
        <strain evidence="10 11">ARSEF 977</strain>
    </source>
</reference>
<dbReference type="InterPro" id="IPR001227">
    <property type="entry name" value="Ac_transferase_dom_sf"/>
</dbReference>
<dbReference type="GO" id="GO:0004312">
    <property type="term" value="F:fatty acid synthase activity"/>
    <property type="evidence" value="ECO:0007669"/>
    <property type="project" value="TreeGrafter"/>
</dbReference>
<dbReference type="InterPro" id="IPR049900">
    <property type="entry name" value="PKS_mFAS_DH"/>
</dbReference>
<dbReference type="GO" id="GO:0006633">
    <property type="term" value="P:fatty acid biosynthetic process"/>
    <property type="evidence" value="ECO:0007669"/>
    <property type="project" value="InterPro"/>
</dbReference>
<keyword evidence="1" id="KW-0596">Phosphopantetheine</keyword>
<dbReference type="SUPFAM" id="SSF53474">
    <property type="entry name" value="alpha/beta-Hydrolases"/>
    <property type="match status" value="1"/>
</dbReference>
<dbReference type="Pfam" id="PF22621">
    <property type="entry name" value="CurL-like_PKS_C"/>
    <property type="match status" value="1"/>
</dbReference>
<proteinExistence type="predicted"/>
<dbReference type="InterPro" id="IPR014031">
    <property type="entry name" value="Ketoacyl_synth_C"/>
</dbReference>
<dbReference type="Pfam" id="PF00698">
    <property type="entry name" value="Acyl_transf_1"/>
    <property type="match status" value="1"/>
</dbReference>
<dbReference type="FunFam" id="3.40.366.10:FF:000002">
    <property type="entry name" value="Probable polyketide synthase 2"/>
    <property type="match status" value="1"/>
</dbReference>
<keyword evidence="4" id="KW-0677">Repeat</keyword>
<evidence type="ECO:0000259" key="7">
    <source>
        <dbReference type="PROSITE" id="PS50075"/>
    </source>
</evidence>
<dbReference type="InterPro" id="IPR020841">
    <property type="entry name" value="PKS_Beta-ketoAc_synthase_dom"/>
</dbReference>
<feature type="active site" description="Proton donor; for dehydratase activity" evidence="6">
    <location>
        <position position="1493"/>
    </location>
</feature>
<dbReference type="SUPFAM" id="SSF55048">
    <property type="entry name" value="Probable ACP-binding domain of malonyl-CoA ACP transacylase"/>
    <property type="match status" value="1"/>
</dbReference>
<dbReference type="SMART" id="SM00825">
    <property type="entry name" value="PKS_KS"/>
    <property type="match status" value="1"/>
</dbReference>
<dbReference type="CDD" id="cd00833">
    <property type="entry name" value="PKS"/>
    <property type="match status" value="1"/>
</dbReference>
<keyword evidence="11" id="KW-1185">Reference proteome</keyword>
<feature type="domain" description="PKS/mFAS DH" evidence="9">
    <location>
        <begin position="1274"/>
        <end position="1580"/>
    </location>
</feature>
<feature type="active site" description="Proton acceptor; for dehydratase activity" evidence="6">
    <location>
        <position position="1306"/>
    </location>
</feature>
<dbReference type="PROSITE" id="PS00606">
    <property type="entry name" value="KS3_1"/>
    <property type="match status" value="1"/>
</dbReference>
<dbReference type="GO" id="GO:0004315">
    <property type="term" value="F:3-oxoacyl-[acyl-carrier-protein] synthase activity"/>
    <property type="evidence" value="ECO:0007669"/>
    <property type="project" value="InterPro"/>
</dbReference>
<keyword evidence="3" id="KW-0808">Transferase</keyword>
<dbReference type="NCBIfam" id="TIGR04532">
    <property type="entry name" value="PT_fungal_PKS"/>
    <property type="match status" value="1"/>
</dbReference>
<sequence length="2154" mass="235179">MSLSKSNRVYVFGDQTFNYEHSLAQLLGCHSAFLTLFFRKCYFAIRTELGRLPLHTRDASAKFSSVADLLMRKRDGCLSPALEQVLCLVHTLAAFIWQHSERKLSFPTPQDSVLLGFCTGSLAAAAVSSSQDLVNFIPAAVHAVVVALHTGLRAAREAQSIHGNTSSPWSLLVLGVSGDQMATILEGFNSQNSFPPSYHAYISAFGTAGVTISGPPEVLTRLSQQDCLQEFDKSFLPIRSPYHASHLFSQGDINAILQAAHSWAPTDNVMPFIPVMSCALKARPPADVLVVATGTDCGETVYRRLKTALGCSMLIAINVAAQSVSVPKYSAIERPKITVIGMSGQFPGASNPEDLWSLLQNKIDMCRQVPPTRWNVETHVDMSGKRKNTSKVRWGCWLDNPDLFDASFFCISPREAPQVDPAQRLALMTAYEAIEQAGVVPGRTPSTQENRVGVFYGVTSNDWCESNSGQDIDAYYIPGANRAFIPGRINYFFKFSGPSYAIDTACSSSLAAIHVACNSLWQGDIDTAIAGGTNVLTNPDMTTGLDKGHFLSHTGSCKTFDESADGYCRGEGVATIVLKRLEDALEDGDTVYGLIGAAYTNHSAEAESITRPHVGAQKDVLERVINDSASHPYDIGYIEMHGTGTQAGDTREMNSVCDVLAPMDKLHKRPSDQPLHLGALKSNIGHGGSVSGVSALIKVVMMMRKGQFPPHCGIKTRINSAFPNNLTQRNVHIDFETTSWPRSRGMPRKAIINNFSAAGGNTSILVEEPMNLAPSTTAAQCKTRPTYPVALSAKCAKSLRRNIQSLVAHLSDSEVALPELSYTTTARRIAHGHRVIVASNSIAGIKSQLADALDGDMGSKRVIPPRQMLFAFTGQGSQYPGMGKQLLESLDAFRDQIIRFDQLSQRLGFLEILPLFNASSGDDISNYPPVVVQLANTCMQIALARIWISWGITPTAVVGHSLGEYAALNIAGVLSDSDTIFLVGRRAMHLQERCKQSSHKMLAVMASVTEIENILQGVSFEITCVNSPKETVFAGTAAQVAELQQTLASAGIRNIPIEVPYAFHSSQIMPIQTPFIKDAQKVVFRKPQLPVLSPLHGTVVQHGGIFGPEYIVRHAREPVQIMKCLQSAFSASMLTKSSFAIEFGPHPVVSGMIRATLGSDITVLPTLRRNTDPWEVLTKSLCSLYASGSPVKWDGYFADVPSARKVIELPAYNWDLKSFWIPYRNDWTLTKGDIPVDQCRVAAELDKSLPSTSSSNNAQSAIVETPKLKSSTIHEVLQERITSNGYEVVTECDVNRADVRPFIRGHTVDGFSLCTPAVYAYIGFSIGAYALERFQPPFPERLITITDMDITRALVGSADWKQFLRCTAKINWASKDANLRIAAYDERGSEIGQLSTFSMKFINKSDSQNFQQKLPNMIEHLDRMRRQLAEGKTCRFSGPMAYRLVSALAEFSPDHYCVDEVLYDNELYECIQVVSFGQMKKGGIFHINPGVIDGLTQSGGFTMNANDKTKLDTNVFVNHGWKNLQLFEAIRDDCQYFSHVRMTPGDKALWEGDVTIFTYDRIVGLVEGIQEVPRRLLKFILTQAAKPPKFKTKSAKETRSIPQPTQEGALDITLATPPAAKGSPILAAPVVVAPKATASARTASPEVLSCVNSLISNAMGIVAEQSGIPLSDLRDETRFDDIGIDSQLALIITSLFAEELGITADSTLFLGNSTVAGLKRALGRSTLSSTPPECQGSTEVRDSTPAIQSTTTTVSQKVPSPAQQEQTIFSAAASESGDLNADKQFASVLRIISEEVNVPVEQLTDNILLADLGVDSLLSLIIGSRLRDELEIDIDTQSMLTTLDSMHALRISLFPTSNKTRPGSSQLNSSGYSTPPLMEARGVLTPCSETDFISVKENVPPTTSFILQGSPRTASKILWFFPDGSGLASSYASLPRINNDIVVYGLNSPYLKKGLEMNCSWDGLVGSFLTEIQRRQPSGPYSFAGWSAGGILGFRASQILMNAGKAVRDLIIIDSPPPFKLKHLPEHFFEFCSTSGLFGKQGAAPDWVISHFRSINRVLSTYSAIPLTVSTLRKVNILWACESCVDERFKPELDDPEDMQFLTVKRTDFTAGKWGPLFPGVPVQIDRAEGEHHWSLLKSESATKVSTYIARVLR</sequence>
<dbReference type="InterPro" id="IPR036736">
    <property type="entry name" value="ACP-like_sf"/>
</dbReference>
<dbReference type="SUPFAM" id="SSF53901">
    <property type="entry name" value="Thiolase-like"/>
    <property type="match status" value="2"/>
</dbReference>
<dbReference type="PROSITE" id="PS52019">
    <property type="entry name" value="PKS_MFAS_DH"/>
    <property type="match status" value="1"/>
</dbReference>